<accession>A0A1C0ACN0</accession>
<dbReference type="GO" id="GO:0005886">
    <property type="term" value="C:plasma membrane"/>
    <property type="evidence" value="ECO:0007669"/>
    <property type="project" value="UniProtKB-SubCell"/>
</dbReference>
<feature type="transmembrane region" description="Helical" evidence="10">
    <location>
        <begin position="168"/>
        <end position="194"/>
    </location>
</feature>
<feature type="domain" description="Type II secretion system protein GspF" evidence="11">
    <location>
        <begin position="271"/>
        <end position="393"/>
    </location>
</feature>
<proteinExistence type="inferred from homology"/>
<evidence type="ECO:0000256" key="8">
    <source>
        <dbReference type="ARBA" id="ARBA00023136"/>
    </source>
</evidence>
<evidence type="ECO:0000256" key="3">
    <source>
        <dbReference type="ARBA" id="ARBA00022448"/>
    </source>
</evidence>
<evidence type="ECO:0000256" key="5">
    <source>
        <dbReference type="ARBA" id="ARBA00022519"/>
    </source>
</evidence>
<evidence type="ECO:0000256" key="10">
    <source>
        <dbReference type="SAM" id="Phobius"/>
    </source>
</evidence>
<gene>
    <name evidence="12" type="ORF">U472_02825</name>
</gene>
<sequence>MAEFVYKARNTEGSSLEGLMDADNEQIVAKRLRDKGYYIISIKKYEDRNIHINFKAFTRVTLKDLAVFCRQFSTMINAGISLVRSLDILLSQSTNLKLKETILSIKEKVEGGMALSKALEEEKKVFPRLFISMVAAGEAGGLLDESLEEVAAHLENENEMKQKVTSALVYPIIISIVSVFVVIFLTVGVLPTFVDMFAGMDMELPAITEFVLASSDFLSSYWWFVLAILGVGVGAIYSYYRIEQGRRNIDKLLLKVPLIGDLSTKLATARFSKTLSVLISSGVPIIESLDIVAKIMTNRVVAENILEAKKAITEGESMVLPLRHGRIFPKMLLQMVKIGEETGRLDEMLLRVSGFYEKEVENKVNGMVSLIEPLLIVGLGIVVGGIVLSIMLPMFNMLDGI</sequence>
<dbReference type="InterPro" id="IPR018076">
    <property type="entry name" value="T2SS_GspF_dom"/>
</dbReference>
<comment type="caution">
    <text evidence="12">The sequence shown here is derived from an EMBL/GenBank/DDBJ whole genome shotgun (WGS) entry which is preliminary data.</text>
</comment>
<evidence type="ECO:0000256" key="9">
    <source>
        <dbReference type="RuleBase" id="RU003923"/>
    </source>
</evidence>
<dbReference type="PRINTS" id="PR00812">
    <property type="entry name" value="BCTERIALGSPF"/>
</dbReference>
<dbReference type="Gene3D" id="1.20.81.30">
    <property type="entry name" value="Type II secretion system (T2SS), domain F"/>
    <property type="match status" value="2"/>
</dbReference>
<name>A0A1C0ACN0_9FIRM</name>
<dbReference type="GO" id="GO:0009306">
    <property type="term" value="P:protein secretion"/>
    <property type="evidence" value="ECO:0007669"/>
    <property type="project" value="InterPro"/>
</dbReference>
<comment type="subcellular location">
    <subcellularLocation>
        <location evidence="1">Cell inner membrane</location>
        <topology evidence="1">Multi-pass membrane protein</topology>
    </subcellularLocation>
    <subcellularLocation>
        <location evidence="9">Cell membrane</location>
        <topology evidence="9">Multi-pass membrane protein</topology>
    </subcellularLocation>
</comment>
<reference evidence="12 13" key="2">
    <citation type="submission" date="2016-08" db="EMBL/GenBank/DDBJ databases">
        <title>Orenia metallireducens sp. nov. strain Z6, a Novel Metal-reducing Firmicute from the Deep Subsurface.</title>
        <authorList>
            <person name="Maxim B.I."/>
            <person name="Kenneth K."/>
            <person name="Flynn T.M."/>
            <person name="Oloughlin E.J."/>
            <person name="Locke R.A."/>
            <person name="Weber J.R."/>
            <person name="Egan S.M."/>
            <person name="Mackie R.I."/>
            <person name="Cann I.K."/>
        </authorList>
    </citation>
    <scope>NUCLEOTIDE SEQUENCE [LARGE SCALE GENOMIC DNA]</scope>
    <source>
        <strain evidence="12 13">Z6</strain>
    </source>
</reference>
<evidence type="ECO:0000256" key="6">
    <source>
        <dbReference type="ARBA" id="ARBA00022692"/>
    </source>
</evidence>
<dbReference type="PANTHER" id="PTHR30012:SF0">
    <property type="entry name" value="TYPE II SECRETION SYSTEM PROTEIN F-RELATED"/>
    <property type="match status" value="1"/>
</dbReference>
<evidence type="ECO:0000313" key="13">
    <source>
        <dbReference type="Proteomes" id="UP000093514"/>
    </source>
</evidence>
<dbReference type="AlphaFoldDB" id="A0A1C0ACN0"/>
<evidence type="ECO:0000256" key="7">
    <source>
        <dbReference type="ARBA" id="ARBA00022989"/>
    </source>
</evidence>
<keyword evidence="6 9" id="KW-0812">Transmembrane</keyword>
<evidence type="ECO:0000256" key="4">
    <source>
        <dbReference type="ARBA" id="ARBA00022475"/>
    </source>
</evidence>
<evidence type="ECO:0000313" key="12">
    <source>
        <dbReference type="EMBL" id="OCL28140.1"/>
    </source>
</evidence>
<dbReference type="InterPro" id="IPR003004">
    <property type="entry name" value="GspF/PilC"/>
</dbReference>
<reference evidence="13" key="1">
    <citation type="submission" date="2016-07" db="EMBL/GenBank/DDBJ databases">
        <authorList>
            <person name="Florea S."/>
            <person name="Webb J.S."/>
            <person name="Jaromczyk J."/>
            <person name="Schardl C.L."/>
        </authorList>
    </citation>
    <scope>NUCLEOTIDE SEQUENCE [LARGE SCALE GENOMIC DNA]</scope>
    <source>
        <strain evidence="13">Z6</strain>
    </source>
</reference>
<dbReference type="RefSeq" id="WP_068715287.1">
    <property type="nucleotide sequence ID" value="NZ_LWDV01000006.1"/>
</dbReference>
<dbReference type="PANTHER" id="PTHR30012">
    <property type="entry name" value="GENERAL SECRETION PATHWAY PROTEIN"/>
    <property type="match status" value="1"/>
</dbReference>
<dbReference type="InterPro" id="IPR001992">
    <property type="entry name" value="T2SS_GspF/T4SS_PilC_CS"/>
</dbReference>
<feature type="transmembrane region" description="Helical" evidence="10">
    <location>
        <begin position="221"/>
        <end position="240"/>
    </location>
</feature>
<keyword evidence="7 10" id="KW-1133">Transmembrane helix</keyword>
<dbReference type="PROSITE" id="PS00874">
    <property type="entry name" value="T2SP_F"/>
    <property type="match status" value="1"/>
</dbReference>
<keyword evidence="8 10" id="KW-0472">Membrane</keyword>
<protein>
    <submittedName>
        <fullName evidence="12">Type II secretion system protein F</fullName>
    </submittedName>
</protein>
<dbReference type="Proteomes" id="UP000093514">
    <property type="component" value="Unassembled WGS sequence"/>
</dbReference>
<keyword evidence="5" id="KW-0997">Cell inner membrane</keyword>
<feature type="transmembrane region" description="Helical" evidence="10">
    <location>
        <begin position="374"/>
        <end position="395"/>
    </location>
</feature>
<evidence type="ECO:0000256" key="1">
    <source>
        <dbReference type="ARBA" id="ARBA00004429"/>
    </source>
</evidence>
<dbReference type="InterPro" id="IPR042094">
    <property type="entry name" value="T2SS_GspF_sf"/>
</dbReference>
<dbReference type="EMBL" id="LWDV01000006">
    <property type="protein sequence ID" value="OCL28140.1"/>
    <property type="molecule type" value="Genomic_DNA"/>
</dbReference>
<evidence type="ECO:0000259" key="11">
    <source>
        <dbReference type="Pfam" id="PF00482"/>
    </source>
</evidence>
<keyword evidence="3 9" id="KW-0813">Transport</keyword>
<keyword evidence="13" id="KW-1185">Reference proteome</keyword>
<keyword evidence="4" id="KW-1003">Cell membrane</keyword>
<feature type="domain" description="Type II secretion system protein GspF" evidence="11">
    <location>
        <begin position="68"/>
        <end position="191"/>
    </location>
</feature>
<evidence type="ECO:0000256" key="2">
    <source>
        <dbReference type="ARBA" id="ARBA00005745"/>
    </source>
</evidence>
<dbReference type="Pfam" id="PF00482">
    <property type="entry name" value="T2SSF"/>
    <property type="match status" value="2"/>
</dbReference>
<dbReference type="FunFam" id="1.20.81.30:FF:000001">
    <property type="entry name" value="Type II secretion system protein F"/>
    <property type="match status" value="2"/>
</dbReference>
<dbReference type="OrthoDB" id="9805682at2"/>
<comment type="similarity">
    <text evidence="2 9">Belongs to the GSP F family.</text>
</comment>
<organism evidence="12 13">
    <name type="scientific">Orenia metallireducens</name>
    <dbReference type="NCBI Taxonomy" id="1413210"/>
    <lineage>
        <taxon>Bacteria</taxon>
        <taxon>Bacillati</taxon>
        <taxon>Bacillota</taxon>
        <taxon>Clostridia</taxon>
        <taxon>Halanaerobiales</taxon>
        <taxon>Halobacteroidaceae</taxon>
        <taxon>Orenia</taxon>
    </lineage>
</organism>